<dbReference type="EMBL" id="CAAHFG010000003">
    <property type="protein sequence ID" value="VGO16012.1"/>
    <property type="molecule type" value="Genomic_DNA"/>
</dbReference>
<organism evidence="2 3">
    <name type="scientific">Pontiella desulfatans</name>
    <dbReference type="NCBI Taxonomy" id="2750659"/>
    <lineage>
        <taxon>Bacteria</taxon>
        <taxon>Pseudomonadati</taxon>
        <taxon>Kiritimatiellota</taxon>
        <taxon>Kiritimatiellia</taxon>
        <taxon>Kiritimatiellales</taxon>
        <taxon>Pontiellaceae</taxon>
        <taxon>Pontiella</taxon>
    </lineage>
</organism>
<accession>A0A6C2U7E8</accession>
<dbReference type="InterPro" id="IPR025682">
    <property type="entry name" value="CpXC_dom"/>
</dbReference>
<reference evidence="2 3" key="1">
    <citation type="submission" date="2019-04" db="EMBL/GenBank/DDBJ databases">
        <authorList>
            <person name="Van Vliet M D."/>
        </authorList>
    </citation>
    <scope>NUCLEOTIDE SEQUENCE [LARGE SCALE GENOMIC DNA]</scope>
    <source>
        <strain evidence="2 3">F1</strain>
    </source>
</reference>
<proteinExistence type="predicted"/>
<dbReference type="RefSeq" id="WP_168442509.1">
    <property type="nucleotide sequence ID" value="NZ_CAAHFG010000003.1"/>
</dbReference>
<dbReference type="Pfam" id="PF14353">
    <property type="entry name" value="CpXC"/>
    <property type="match status" value="1"/>
</dbReference>
<sequence>MSISRTVNITCPSCGTPQDVVLYDAVNVQTDPQLKEALMQNQLNRVECPDCDLGFRVDLPVLYSDPKNNILIHWIPESDETSREQILEEFDRSMERMNSMMPADADIPGVRLVLSRVELVELVFLIEAGLNQRVVEYVKYSIYTRNLEKIDPHKYRLLLNVQDSTDEEFCFVMQDADSQVLGEILRYGRAAYDSMCELYDECPDEFMDMFPGPCISARNLLLEEELED</sequence>
<evidence type="ECO:0000313" key="3">
    <source>
        <dbReference type="Proteomes" id="UP000366872"/>
    </source>
</evidence>
<evidence type="ECO:0000259" key="1">
    <source>
        <dbReference type="Pfam" id="PF14353"/>
    </source>
</evidence>
<gene>
    <name evidence="2" type="ORF">PDESU_04602</name>
</gene>
<keyword evidence="3" id="KW-1185">Reference proteome</keyword>
<protein>
    <recommendedName>
        <fullName evidence="1">CpXC domain-containing protein</fullName>
    </recommendedName>
</protein>
<name>A0A6C2U7E8_PONDE</name>
<dbReference type="AlphaFoldDB" id="A0A6C2U7E8"/>
<evidence type="ECO:0000313" key="2">
    <source>
        <dbReference type="EMBL" id="VGO16012.1"/>
    </source>
</evidence>
<feature type="domain" description="CpXC" evidence="1">
    <location>
        <begin position="9"/>
        <end position="139"/>
    </location>
</feature>
<dbReference type="Proteomes" id="UP000366872">
    <property type="component" value="Unassembled WGS sequence"/>
</dbReference>